<accession>A0A6H5GLD0</accession>
<reference evidence="1 2" key="1">
    <citation type="submission" date="2020-02" db="EMBL/GenBank/DDBJ databases">
        <authorList>
            <person name="Ferguson B K."/>
        </authorList>
    </citation>
    <scope>NUCLEOTIDE SEQUENCE [LARGE SCALE GENOMIC DNA]</scope>
</reference>
<dbReference type="OrthoDB" id="10572824at2759"/>
<evidence type="ECO:0000313" key="1">
    <source>
        <dbReference type="EMBL" id="CAB0003938.1"/>
    </source>
</evidence>
<proteinExistence type="predicted"/>
<dbReference type="EMBL" id="CADCXU010014218">
    <property type="protein sequence ID" value="CAB0003938.1"/>
    <property type="molecule type" value="Genomic_DNA"/>
</dbReference>
<keyword evidence="2" id="KW-1185">Reference proteome</keyword>
<feature type="non-terminal residue" evidence="1">
    <location>
        <position position="77"/>
    </location>
</feature>
<dbReference type="AlphaFoldDB" id="A0A6H5GLD0"/>
<gene>
    <name evidence="1" type="ORF">NTEN_LOCUS9415</name>
</gene>
<name>A0A6H5GLD0_9HEMI</name>
<sequence>MPVLQPALTRLAYNPEAAGVAGTAPLVQPAVPTRVVYLPDIRTIPPPPQMIRPAFQPPLIRLPEYVPRVPTAIPARP</sequence>
<protein>
    <submittedName>
        <fullName evidence="1">Uncharacterized protein</fullName>
    </submittedName>
</protein>
<dbReference type="Proteomes" id="UP000479000">
    <property type="component" value="Unassembled WGS sequence"/>
</dbReference>
<evidence type="ECO:0000313" key="2">
    <source>
        <dbReference type="Proteomes" id="UP000479000"/>
    </source>
</evidence>
<organism evidence="1 2">
    <name type="scientific">Nesidiocoris tenuis</name>
    <dbReference type="NCBI Taxonomy" id="355587"/>
    <lineage>
        <taxon>Eukaryota</taxon>
        <taxon>Metazoa</taxon>
        <taxon>Ecdysozoa</taxon>
        <taxon>Arthropoda</taxon>
        <taxon>Hexapoda</taxon>
        <taxon>Insecta</taxon>
        <taxon>Pterygota</taxon>
        <taxon>Neoptera</taxon>
        <taxon>Paraneoptera</taxon>
        <taxon>Hemiptera</taxon>
        <taxon>Heteroptera</taxon>
        <taxon>Panheteroptera</taxon>
        <taxon>Cimicomorpha</taxon>
        <taxon>Miridae</taxon>
        <taxon>Dicyphina</taxon>
        <taxon>Nesidiocoris</taxon>
    </lineage>
</organism>